<dbReference type="AlphaFoldDB" id="A0AA38NCG7"/>
<accession>A0AA38NCG7</accession>
<proteinExistence type="predicted"/>
<dbReference type="Proteomes" id="UP001163798">
    <property type="component" value="Unassembled WGS sequence"/>
</dbReference>
<name>A0AA38NCG7_9AGAR</name>
<keyword evidence="1" id="KW-0175">Coiled coil</keyword>
<feature type="region of interest" description="Disordered" evidence="2">
    <location>
        <begin position="1"/>
        <end position="38"/>
    </location>
</feature>
<comment type="caution">
    <text evidence="3">The sequence shown here is derived from an EMBL/GenBank/DDBJ whole genome shotgun (WGS) entry which is preliminary data.</text>
</comment>
<evidence type="ECO:0000256" key="1">
    <source>
        <dbReference type="SAM" id="Coils"/>
    </source>
</evidence>
<feature type="coiled-coil region" evidence="1">
    <location>
        <begin position="471"/>
        <end position="516"/>
    </location>
</feature>
<feature type="coiled-coil region" evidence="1">
    <location>
        <begin position="317"/>
        <end position="393"/>
    </location>
</feature>
<feature type="non-terminal residue" evidence="3">
    <location>
        <position position="579"/>
    </location>
</feature>
<evidence type="ECO:0000313" key="4">
    <source>
        <dbReference type="Proteomes" id="UP001163798"/>
    </source>
</evidence>
<evidence type="ECO:0000313" key="3">
    <source>
        <dbReference type="EMBL" id="KAJ3784021.1"/>
    </source>
</evidence>
<dbReference type="EMBL" id="MU793393">
    <property type="protein sequence ID" value="KAJ3784021.1"/>
    <property type="molecule type" value="Genomic_DNA"/>
</dbReference>
<reference evidence="3" key="1">
    <citation type="submission" date="2022-08" db="EMBL/GenBank/DDBJ databases">
        <authorList>
            <consortium name="DOE Joint Genome Institute"/>
            <person name="Min B."/>
            <person name="Riley R."/>
            <person name="Sierra-Patev S."/>
            <person name="Naranjo-Ortiz M."/>
            <person name="Looney B."/>
            <person name="Konkel Z."/>
            <person name="Slot J.C."/>
            <person name="Sakamoto Y."/>
            <person name="Steenwyk J.L."/>
            <person name="Rokas A."/>
            <person name="Carro J."/>
            <person name="Camarero S."/>
            <person name="Ferreira P."/>
            <person name="Molpeceres G."/>
            <person name="Ruiz-Duenas F.J."/>
            <person name="Serrano A."/>
            <person name="Henrissat B."/>
            <person name="Drula E."/>
            <person name="Hughes K.W."/>
            <person name="Mata J.L."/>
            <person name="Ishikawa N.K."/>
            <person name="Vargas-Isla R."/>
            <person name="Ushijima S."/>
            <person name="Smith C.A."/>
            <person name="Ahrendt S."/>
            <person name="Andreopoulos W."/>
            <person name="He G."/>
            <person name="Labutti K."/>
            <person name="Lipzen A."/>
            <person name="Ng V."/>
            <person name="Sandor L."/>
            <person name="Barry K."/>
            <person name="Martinez A.T."/>
            <person name="Xiao Y."/>
            <person name="Gibbons J.G."/>
            <person name="Terashima K."/>
            <person name="Hibbett D.S."/>
            <person name="Grigoriev I.V."/>
        </authorList>
    </citation>
    <scope>NUCLEOTIDE SEQUENCE</scope>
    <source>
        <strain evidence="3">TFB10291</strain>
    </source>
</reference>
<gene>
    <name evidence="3" type="ORF">GGU10DRAFT_388624</name>
</gene>
<evidence type="ECO:0000256" key="2">
    <source>
        <dbReference type="SAM" id="MobiDB-lite"/>
    </source>
</evidence>
<sequence>MHRGSDRIRSPSVVGSRLPLPLSHPPPRPSTNPPQLPTKLATWRRDFLLPTIRSQLHPYKIKSEAIRDRDMANARVNFNSRRGEIERIISLLVEFNTTREMEFGLMSDWTPPDDIDISFDPPEWYDDDSDHQQDFFDQDRIKAVTEHFDKQEAQLLERQLQLQTEQQSMNEKSKQLHIKESKLEERERNVDRLHDLQQKERQLLEIEKTQLGAQKIEQEQKEKELKSRDVENRNEMKVKEEEVLVQETWVQQKLTRVQQREEIVQRREEGVRAREDDVTLRYSEVKGYQGELDHREKELAQQAIASRAMTKQAEENTKHAEVRIKQADIRMEEAEQKCEEMNKYIKVLDLKEQKLGECSELLLEQSRMVVEKVNEMNKQQKGISEEKNRLEKQQGYVEHELASIRQQQVDLGISKDTWIRSTVRKEFSIQIEKGELQRKSDSLSRRETELGAKERAMERQLENVLEKNTWLDGELKKVHRLEQQMQGDKEKWEMEVRVREKEVKEKEVELEKMRKHVGSFLGAFQVGASKSSMAMTNEENFGTTNGANRFMEGSSNFSLNADSIYMVGQLKDLYSHLVQ</sequence>
<keyword evidence="4" id="KW-1185">Reference proteome</keyword>
<organism evidence="3 4">
    <name type="scientific">Lentinula aff. detonsa</name>
    <dbReference type="NCBI Taxonomy" id="2804958"/>
    <lineage>
        <taxon>Eukaryota</taxon>
        <taxon>Fungi</taxon>
        <taxon>Dikarya</taxon>
        <taxon>Basidiomycota</taxon>
        <taxon>Agaricomycotina</taxon>
        <taxon>Agaricomycetes</taxon>
        <taxon>Agaricomycetidae</taxon>
        <taxon>Agaricales</taxon>
        <taxon>Marasmiineae</taxon>
        <taxon>Omphalotaceae</taxon>
        <taxon>Lentinula</taxon>
    </lineage>
</organism>
<protein>
    <submittedName>
        <fullName evidence="3">Uncharacterized protein</fullName>
    </submittedName>
</protein>
<feature type="compositionally biased region" description="Pro residues" evidence="2">
    <location>
        <begin position="22"/>
        <end position="36"/>
    </location>
</feature>